<gene>
    <name evidence="2" type="ORF">OCV57_10715</name>
</gene>
<keyword evidence="1" id="KW-1133">Transmembrane helix</keyword>
<evidence type="ECO:0000256" key="1">
    <source>
        <dbReference type="SAM" id="Phobius"/>
    </source>
</evidence>
<keyword evidence="3" id="KW-1185">Reference proteome</keyword>
<dbReference type="PROSITE" id="PS51257">
    <property type="entry name" value="PROKAR_LIPOPROTEIN"/>
    <property type="match status" value="1"/>
</dbReference>
<dbReference type="Pfam" id="PF12670">
    <property type="entry name" value="DUF3792"/>
    <property type="match status" value="1"/>
</dbReference>
<dbReference type="NCBIfam" id="TIGR04086">
    <property type="entry name" value="TIGR04086_membr"/>
    <property type="match status" value="1"/>
</dbReference>
<proteinExistence type="predicted"/>
<reference evidence="2 3" key="1">
    <citation type="journal article" date="2021" name="ISME Commun">
        <title>Automated analysis of genomic sequences facilitates high-throughput and comprehensive description of bacteria.</title>
        <authorList>
            <person name="Hitch T.C.A."/>
        </authorList>
    </citation>
    <scope>NUCLEOTIDE SEQUENCE [LARGE SCALE GENOMIC DNA]</scope>
    <source>
        <strain evidence="2 3">Sanger_31</strain>
    </source>
</reference>
<feature type="transmembrane region" description="Helical" evidence="1">
    <location>
        <begin position="12"/>
        <end position="40"/>
    </location>
</feature>
<organism evidence="2 3">
    <name type="scientific">Hominimerdicola aceti</name>
    <dbReference type="NCBI Taxonomy" id="2981726"/>
    <lineage>
        <taxon>Bacteria</taxon>
        <taxon>Bacillati</taxon>
        <taxon>Bacillota</taxon>
        <taxon>Clostridia</taxon>
        <taxon>Eubacteriales</taxon>
        <taxon>Oscillospiraceae</taxon>
        <taxon>Hominimerdicola</taxon>
    </lineage>
</organism>
<accession>A0AAE3IJ73</accession>
<dbReference type="RefSeq" id="WP_117897578.1">
    <property type="nucleotide sequence ID" value="NZ_JAOQJZ010000011.1"/>
</dbReference>
<evidence type="ECO:0000313" key="2">
    <source>
        <dbReference type="EMBL" id="MCU6706389.1"/>
    </source>
</evidence>
<protein>
    <submittedName>
        <fullName evidence="2">TIGR04086 family membrane protein</fullName>
    </submittedName>
</protein>
<keyword evidence="1" id="KW-0812">Transmembrane</keyword>
<feature type="transmembrane region" description="Helical" evidence="1">
    <location>
        <begin position="77"/>
        <end position="100"/>
    </location>
</feature>
<comment type="caution">
    <text evidence="2">The sequence shown here is derived from an EMBL/GenBank/DDBJ whole genome shotgun (WGS) entry which is preliminary data.</text>
</comment>
<dbReference type="InterPro" id="IPR023804">
    <property type="entry name" value="DUF3792_TM"/>
</dbReference>
<dbReference type="EMBL" id="JAOQJZ010000011">
    <property type="protein sequence ID" value="MCU6706389.1"/>
    <property type="molecule type" value="Genomic_DNA"/>
</dbReference>
<keyword evidence="1" id="KW-0472">Membrane</keyword>
<feature type="transmembrane region" description="Helical" evidence="1">
    <location>
        <begin position="52"/>
        <end position="70"/>
    </location>
</feature>
<name>A0AAE3IJ73_9FIRM</name>
<dbReference type="Proteomes" id="UP001208131">
    <property type="component" value="Unassembled WGS sequence"/>
</dbReference>
<sequence length="134" mass="13758">MKNNRLFGGRKLSVLSSTAISACVGCGAIFVAVLAFAYVITKIDATDLMLSVMSTAALGIGAYAGGYVCGKRQRRNGLLSGVLCGVFIFLIIVILSALFSKAAESFSVPAKLVLTLVCAGVGGVVGVNSKSSRF</sequence>
<evidence type="ECO:0000313" key="3">
    <source>
        <dbReference type="Proteomes" id="UP001208131"/>
    </source>
</evidence>
<feature type="transmembrane region" description="Helical" evidence="1">
    <location>
        <begin position="106"/>
        <end position="127"/>
    </location>
</feature>
<dbReference type="AlphaFoldDB" id="A0AAE3IJ73"/>